<dbReference type="Proteomes" id="UP000465031">
    <property type="component" value="Chromosome"/>
</dbReference>
<proteinExistence type="predicted"/>
<feature type="transmembrane region" description="Helical" evidence="2">
    <location>
        <begin position="211"/>
        <end position="233"/>
    </location>
</feature>
<evidence type="ECO:0000256" key="2">
    <source>
        <dbReference type="SAM" id="Phobius"/>
    </source>
</evidence>
<feature type="region of interest" description="Disordered" evidence="1">
    <location>
        <begin position="1"/>
        <end position="27"/>
    </location>
</feature>
<dbReference type="KEGG" id="rte:GSU10_12605"/>
<feature type="compositionally biased region" description="Pro residues" evidence="1">
    <location>
        <begin position="8"/>
        <end position="17"/>
    </location>
</feature>
<dbReference type="RefSeq" id="WP_132505547.1">
    <property type="nucleotide sequence ID" value="NZ_CP047186.1"/>
</dbReference>
<name>A0AAE6V6Y3_9MICO</name>
<accession>A0AAE6V6Y3</accession>
<evidence type="ECO:0008006" key="5">
    <source>
        <dbReference type="Google" id="ProtNLM"/>
    </source>
</evidence>
<feature type="transmembrane region" description="Helical" evidence="2">
    <location>
        <begin position="41"/>
        <end position="61"/>
    </location>
</feature>
<keyword evidence="2" id="KW-0472">Membrane</keyword>
<gene>
    <name evidence="3" type="ORF">GSU10_12605</name>
</gene>
<feature type="compositionally biased region" description="Low complexity" evidence="1">
    <location>
        <begin position="18"/>
        <end position="27"/>
    </location>
</feature>
<keyword evidence="2" id="KW-0812">Transmembrane</keyword>
<evidence type="ECO:0000256" key="1">
    <source>
        <dbReference type="SAM" id="MobiDB-lite"/>
    </source>
</evidence>
<evidence type="ECO:0000313" key="3">
    <source>
        <dbReference type="EMBL" id="QHC56390.1"/>
    </source>
</evidence>
<reference evidence="4" key="1">
    <citation type="submission" date="2019-12" db="EMBL/GenBank/DDBJ databases">
        <title>Complete and draft genome sequences of new strains and members of some known species of the genus Rathayibacter isolated from plants.</title>
        <authorList>
            <person name="Tarlachkov S.V."/>
            <person name="Starodumova I.P."/>
            <person name="Dorofeeva L.V."/>
            <person name="Prisyazhnaya N.V."/>
            <person name="Leyn S."/>
            <person name="Zlamal J."/>
            <person name="Elan M."/>
            <person name="Osterman A.L."/>
            <person name="Nadler S."/>
            <person name="Subbotin S.A."/>
            <person name="Evtushenko L.I."/>
        </authorList>
    </citation>
    <scope>NUCLEOTIDE SEQUENCE [LARGE SCALE GENOMIC DNA]</scope>
    <source>
        <strain evidence="4">VKM Ac-2761</strain>
    </source>
</reference>
<feature type="transmembrane region" description="Helical" evidence="2">
    <location>
        <begin position="412"/>
        <end position="432"/>
    </location>
</feature>
<organism evidence="3 4">
    <name type="scientific">Rathayibacter tanaceti</name>
    <dbReference type="NCBI Taxonomy" id="1671680"/>
    <lineage>
        <taxon>Bacteria</taxon>
        <taxon>Bacillati</taxon>
        <taxon>Actinomycetota</taxon>
        <taxon>Actinomycetes</taxon>
        <taxon>Micrococcales</taxon>
        <taxon>Microbacteriaceae</taxon>
        <taxon>Rathayibacter</taxon>
    </lineage>
</organism>
<keyword evidence="2" id="KW-1133">Transmembrane helix</keyword>
<dbReference type="AlphaFoldDB" id="A0AAE6V6Y3"/>
<evidence type="ECO:0000313" key="4">
    <source>
        <dbReference type="Proteomes" id="UP000465031"/>
    </source>
</evidence>
<dbReference type="EMBL" id="CP047186">
    <property type="protein sequence ID" value="QHC56390.1"/>
    <property type="molecule type" value="Genomic_DNA"/>
</dbReference>
<protein>
    <recommendedName>
        <fullName evidence="5">Secreted protein</fullName>
    </recommendedName>
</protein>
<sequence length="440" mass="45290">MNAASAAPPVPRAPAAPPARSDTAAARKPSLLARATATTPGALRLLLAVTALVAVLFGVFAQQAGAMQARAASEAREQSAQLIGVQTVRNLLVDANAIAANTFLVGGLEPTDQRLAYVSNLTEASAGITRLAASDSADTGALADIASRVTTYSGLIEQARANNRQGFPVASAYLDQASAELSGSDGILSDLNRLVGAGADRVAAAYDTVRWSVLLMIGSLAMLVLLLAAQVWLARRTHRYLNRPLATATALLLVLGVGGAVAYGSTAADASRARSDSYRGALAVSQALTAASDAKSLESFTLIARGSGAALKEEYRVASDSARVTLQNGVEDGIVDGRLVDALSAWQAFHDRIRDADEAGRWDEAVDIATATGSGTANDLFLAFSVEARTAVQEKSDAAAATLASGAGVSSLVSWLLLAAGLAGAVLSWRGVSQRLEEYR</sequence>
<feature type="transmembrane region" description="Helical" evidence="2">
    <location>
        <begin position="245"/>
        <end position="264"/>
    </location>
</feature>